<name>A0A2Z7DA16_9LAMI</name>
<feature type="compositionally biased region" description="Polar residues" evidence="1">
    <location>
        <begin position="106"/>
        <end position="119"/>
    </location>
</feature>
<feature type="region of interest" description="Disordered" evidence="1">
    <location>
        <begin position="57"/>
        <end position="134"/>
    </location>
</feature>
<sequence>MMSALDIESLQVQVLLTELGVVEEEIDWLERKINELTLDIFHEKLQIKELQVLKLKESQPHSEQRQLKKLPSRRPNQIDHRNCDTLATSQSEHRKNRTSRGRRASLGSSMELQSLTSRGMNGAGTDEEYGNSVLSKSRAVNNRLDTESEMENPSKLSVELVKCLIGIFLNLDKATFKRKASANLPKNSVTCVNSKSLVSKATLSCSANVFPFSHNVSHIDPYGVLHEPDFTVRDVGPYKNFIQITKRSVDPTRVSECLPAMRRLRNLMQKLGKVNITYFTHKQKLAFWINVYNACVMHAFLQHGLPSTQEKLLALINEAAINVGGLVLHAFTIEHFILRRQAETTGHEQTNEKAMLLRHACGLAYPEPNITFALCRGSWSSPALRFYTPDEVMNELEKAKIEYLEASVGITSKKKISVPKLLHWQMKDFADDMESLLEWIYSQLPQTSSLKRQIMECLDEETQHRTTKTNRNSTLCL</sequence>
<dbReference type="Proteomes" id="UP000250235">
    <property type="component" value="Unassembled WGS sequence"/>
</dbReference>
<proteinExistence type="predicted"/>
<evidence type="ECO:0000313" key="4">
    <source>
        <dbReference type="Proteomes" id="UP000250235"/>
    </source>
</evidence>
<accession>A0A2Z7DA16</accession>
<keyword evidence="4" id="KW-1185">Reference proteome</keyword>
<dbReference type="AlphaFoldDB" id="A0A2Z7DA16"/>
<dbReference type="PANTHER" id="PTHR46248:SF4">
    <property type="entry name" value="OS01G0147800 PROTEIN"/>
    <property type="match status" value="1"/>
</dbReference>
<reference evidence="3 4" key="1">
    <citation type="journal article" date="2015" name="Proc. Natl. Acad. Sci. U.S.A.">
        <title>The resurrection genome of Boea hygrometrica: A blueprint for survival of dehydration.</title>
        <authorList>
            <person name="Xiao L."/>
            <person name="Yang G."/>
            <person name="Zhang L."/>
            <person name="Yang X."/>
            <person name="Zhao S."/>
            <person name="Ji Z."/>
            <person name="Zhou Q."/>
            <person name="Hu M."/>
            <person name="Wang Y."/>
            <person name="Chen M."/>
            <person name="Xu Y."/>
            <person name="Jin H."/>
            <person name="Xiao X."/>
            <person name="Hu G."/>
            <person name="Bao F."/>
            <person name="Hu Y."/>
            <person name="Wan P."/>
            <person name="Li L."/>
            <person name="Deng X."/>
            <person name="Kuang T."/>
            <person name="Xiang C."/>
            <person name="Zhu J.K."/>
            <person name="Oliver M.J."/>
            <person name="He Y."/>
        </authorList>
    </citation>
    <scope>NUCLEOTIDE SEQUENCE [LARGE SCALE GENOMIC DNA]</scope>
    <source>
        <strain evidence="4">cv. XS01</strain>
    </source>
</reference>
<feature type="compositionally biased region" description="Basic residues" evidence="1">
    <location>
        <begin position="94"/>
        <end position="103"/>
    </location>
</feature>
<dbReference type="EMBL" id="KQ988543">
    <property type="protein sequence ID" value="KZV55455.1"/>
    <property type="molecule type" value="Genomic_DNA"/>
</dbReference>
<organism evidence="3 4">
    <name type="scientific">Dorcoceras hygrometricum</name>
    <dbReference type="NCBI Taxonomy" id="472368"/>
    <lineage>
        <taxon>Eukaryota</taxon>
        <taxon>Viridiplantae</taxon>
        <taxon>Streptophyta</taxon>
        <taxon>Embryophyta</taxon>
        <taxon>Tracheophyta</taxon>
        <taxon>Spermatophyta</taxon>
        <taxon>Magnoliopsida</taxon>
        <taxon>eudicotyledons</taxon>
        <taxon>Gunneridae</taxon>
        <taxon>Pentapetalae</taxon>
        <taxon>asterids</taxon>
        <taxon>lamiids</taxon>
        <taxon>Lamiales</taxon>
        <taxon>Gesneriaceae</taxon>
        <taxon>Didymocarpoideae</taxon>
        <taxon>Trichosporeae</taxon>
        <taxon>Loxocarpinae</taxon>
        <taxon>Dorcoceras</taxon>
    </lineage>
</organism>
<protein>
    <recommendedName>
        <fullName evidence="2">DUF547 domain-containing protein</fullName>
    </recommendedName>
</protein>
<feature type="domain" description="DUF547" evidence="2">
    <location>
        <begin position="279"/>
        <end position="404"/>
    </location>
</feature>
<gene>
    <name evidence="3" type="ORF">F511_32002</name>
</gene>
<evidence type="ECO:0000259" key="2">
    <source>
        <dbReference type="Pfam" id="PF04784"/>
    </source>
</evidence>
<dbReference type="OrthoDB" id="418495at2759"/>
<feature type="compositionally biased region" description="Basic and acidic residues" evidence="1">
    <location>
        <begin position="57"/>
        <end position="66"/>
    </location>
</feature>
<dbReference type="InterPro" id="IPR006869">
    <property type="entry name" value="DUF547"/>
</dbReference>
<evidence type="ECO:0000313" key="3">
    <source>
        <dbReference type="EMBL" id="KZV55455.1"/>
    </source>
</evidence>
<evidence type="ECO:0000256" key="1">
    <source>
        <dbReference type="SAM" id="MobiDB-lite"/>
    </source>
</evidence>
<dbReference type="Pfam" id="PF04784">
    <property type="entry name" value="DUF547"/>
    <property type="match status" value="1"/>
</dbReference>
<dbReference type="PANTHER" id="PTHR46248">
    <property type="entry name" value="EXPRESSED PROTEIN"/>
    <property type="match status" value="1"/>
</dbReference>